<reference evidence="1" key="1">
    <citation type="submission" date="2021-06" db="EMBL/GenBank/DDBJ databases">
        <authorList>
            <person name="Kallberg Y."/>
            <person name="Tangrot J."/>
            <person name="Rosling A."/>
        </authorList>
    </citation>
    <scope>NUCLEOTIDE SEQUENCE</scope>
    <source>
        <strain evidence="1">28 12/20/2015</strain>
    </source>
</reference>
<accession>A0ACA9NDJ5</accession>
<dbReference type="Proteomes" id="UP000789366">
    <property type="component" value="Unassembled WGS sequence"/>
</dbReference>
<keyword evidence="2" id="KW-1185">Reference proteome</keyword>
<evidence type="ECO:0000313" key="2">
    <source>
        <dbReference type="Proteomes" id="UP000789366"/>
    </source>
</evidence>
<proteinExistence type="predicted"/>
<gene>
    <name evidence="1" type="ORF">SPELUC_LOCUS8793</name>
</gene>
<comment type="caution">
    <text evidence="1">The sequence shown here is derived from an EMBL/GenBank/DDBJ whole genome shotgun (WGS) entry which is preliminary data.</text>
</comment>
<protein>
    <submittedName>
        <fullName evidence="1">8095_t:CDS:1</fullName>
    </submittedName>
</protein>
<organism evidence="1 2">
    <name type="scientific">Cetraspora pellucida</name>
    <dbReference type="NCBI Taxonomy" id="1433469"/>
    <lineage>
        <taxon>Eukaryota</taxon>
        <taxon>Fungi</taxon>
        <taxon>Fungi incertae sedis</taxon>
        <taxon>Mucoromycota</taxon>
        <taxon>Glomeromycotina</taxon>
        <taxon>Glomeromycetes</taxon>
        <taxon>Diversisporales</taxon>
        <taxon>Gigasporaceae</taxon>
        <taxon>Cetraspora</taxon>
    </lineage>
</organism>
<dbReference type="EMBL" id="CAJVPW010013747">
    <property type="protein sequence ID" value="CAG8647658.1"/>
    <property type="molecule type" value="Genomic_DNA"/>
</dbReference>
<evidence type="ECO:0000313" key="1">
    <source>
        <dbReference type="EMBL" id="CAG8647658.1"/>
    </source>
</evidence>
<sequence>TITILGIGRIIVSNDPQTVEYILKTNFEDYKKSDFFYEVGYDMLGDGIFSVDGNLIYTSITEKSKVVLNILKKHADSGKPIDLQDLFYRFTMDTFGDMSFGANFGCLTNTEERSQFVINFDYAQNAMLKRFEQPLWRFTEKFSERGRRMREACKYIDDYIYNMINDYKSELELEQVEEKSVGNLLALLINAVDDNGKKFNDKELRDVVLNVILAGRDTTAQALSWMMYLIMANQSVENLLLQEINTLLSPEMSAPSYDDHKLYKYTLATFYETLRLYPIVPINIKDNVLPNNTPVFAGEYVEYSLYTMGRDEKIWGEDAKQFNPQRFLDSEDGLRPNQFKFASFHAGPRICLGQQLATLEVIMLVAMMLREFKFELVPGQKSPPEFCDSITLPMKNPLMTKISYRTKI</sequence>
<name>A0ACA9NDJ5_9GLOM</name>
<feature type="non-terminal residue" evidence="1">
    <location>
        <position position="1"/>
    </location>
</feature>